<dbReference type="Gene3D" id="3.30.70.1950">
    <property type="match status" value="1"/>
</dbReference>
<reference evidence="2 3" key="1">
    <citation type="journal article" date="2018" name="Syst. Appl. Microbiol.">
        <title>Characterization and high-quality draft genome sequence of Herbivorax saccincola A7, an anaerobic, alkaliphilic, thermophilic, cellulolytic, and xylanolytic bacterium.</title>
        <authorList>
            <person name="Aikawa S."/>
            <person name="Baramee S."/>
            <person name="Sermsathanaswadi J."/>
            <person name="Thianheng P."/>
            <person name="Tachaapaikoon C."/>
            <person name="Shikata A."/>
            <person name="Waeonukul R."/>
            <person name="Pason P."/>
            <person name="Ratanakhanokchai K."/>
            <person name="Kosugi A."/>
        </authorList>
    </citation>
    <scope>NUCLEOTIDE SEQUENCE [LARGE SCALE GENOMIC DNA]</scope>
    <source>
        <strain evidence="2 3">A7</strain>
    </source>
</reference>
<comment type="similarity">
    <text evidence="1">Belongs to the MecA family.</text>
</comment>
<dbReference type="RefSeq" id="WP_105368154.1">
    <property type="nucleotide sequence ID" value="NZ_NEMB01000003.1"/>
</dbReference>
<gene>
    <name evidence="2" type="ORF">B9R14_09945</name>
</gene>
<dbReference type="EMBL" id="NEMB01000003">
    <property type="protein sequence ID" value="PQQ67027.1"/>
    <property type="molecule type" value="Genomic_DNA"/>
</dbReference>
<organism evidence="2 3">
    <name type="scientific">Acetivibrio saccincola</name>
    <dbReference type="NCBI Taxonomy" id="1677857"/>
    <lineage>
        <taxon>Bacteria</taxon>
        <taxon>Bacillati</taxon>
        <taxon>Bacillota</taxon>
        <taxon>Clostridia</taxon>
        <taxon>Eubacteriales</taxon>
        <taxon>Oscillospiraceae</taxon>
        <taxon>Acetivibrio</taxon>
    </lineage>
</organism>
<proteinExistence type="inferred from homology"/>
<dbReference type="OrthoDB" id="2085234at2"/>
<accession>A0A2S8RB49</accession>
<protein>
    <submittedName>
        <fullName evidence="2">NDP-hexose 2,3-dehydratase</fullName>
    </submittedName>
</protein>
<name>A0A2S8RB49_9FIRM</name>
<evidence type="ECO:0000256" key="1">
    <source>
        <dbReference type="ARBA" id="ARBA00005397"/>
    </source>
</evidence>
<sequence length="208" mass="24380">MKIEKINENKIKVTISFNDLEERNIDLNSLNYNSPETQELFWDMMEQAEMQLGFTASDAQLCIEAVADADEGFIILITKMDEENEFESIHKYIKNRFRRADLRVKKKAKRVCSTLVMYAFDDFENLCVLSKRLSDIYSGESTLYKFKDTYYLLLTRSLWSVDNLSAFDLILNEYGRKIKNSNFYEGYLNEYAVKVIEGTAIETIANYF</sequence>
<evidence type="ECO:0000313" key="3">
    <source>
        <dbReference type="Proteomes" id="UP000239720"/>
    </source>
</evidence>
<dbReference type="Pfam" id="PF05389">
    <property type="entry name" value="MecA"/>
    <property type="match status" value="1"/>
</dbReference>
<dbReference type="PANTHER" id="PTHR39161:SF2">
    <property type="entry name" value="ADAPTER PROTEIN MECA 2"/>
    <property type="match status" value="1"/>
</dbReference>
<comment type="caution">
    <text evidence="2">The sequence shown here is derived from an EMBL/GenBank/DDBJ whole genome shotgun (WGS) entry which is preliminary data.</text>
</comment>
<dbReference type="PANTHER" id="PTHR39161">
    <property type="entry name" value="ADAPTER PROTEIN MECA"/>
    <property type="match status" value="1"/>
</dbReference>
<dbReference type="AlphaFoldDB" id="A0A2S8RB49"/>
<dbReference type="InterPro" id="IPR038471">
    <property type="entry name" value="MecA_C_sf"/>
</dbReference>
<dbReference type="InterPro" id="IPR008681">
    <property type="entry name" value="Neg-reg_MecA"/>
</dbReference>
<evidence type="ECO:0000313" key="2">
    <source>
        <dbReference type="EMBL" id="PQQ67027.1"/>
    </source>
</evidence>
<dbReference type="Proteomes" id="UP000239720">
    <property type="component" value="Unassembled WGS sequence"/>
</dbReference>